<keyword evidence="4" id="KW-0410">Iron transport</keyword>
<dbReference type="AlphaFoldDB" id="A0A0B8ZSB7"/>
<evidence type="ECO:0000256" key="2">
    <source>
        <dbReference type="ARBA" id="ARBA00022448"/>
    </source>
</evidence>
<evidence type="ECO:0000256" key="10">
    <source>
        <dbReference type="ARBA" id="ARBA00023237"/>
    </source>
</evidence>
<dbReference type="Gene3D" id="2.40.170.20">
    <property type="entry name" value="TonB-dependent receptor, beta-barrel domain"/>
    <property type="match status" value="1"/>
</dbReference>
<dbReference type="Proteomes" id="UP000031338">
    <property type="component" value="Unassembled WGS sequence"/>
</dbReference>
<name>A0A0B8ZSB7_9SPHN</name>
<evidence type="ECO:0000256" key="8">
    <source>
        <dbReference type="ARBA" id="ARBA00023077"/>
    </source>
</evidence>
<dbReference type="EMBL" id="JRVC01000010">
    <property type="protein sequence ID" value="KHS46013.1"/>
    <property type="molecule type" value="Genomic_DNA"/>
</dbReference>
<evidence type="ECO:0000313" key="16">
    <source>
        <dbReference type="EMBL" id="KHS46013.1"/>
    </source>
</evidence>
<evidence type="ECO:0000256" key="5">
    <source>
        <dbReference type="ARBA" id="ARBA00022692"/>
    </source>
</evidence>
<protein>
    <submittedName>
        <fullName evidence="16">TonB-dependent receptor</fullName>
    </submittedName>
</protein>
<evidence type="ECO:0000256" key="6">
    <source>
        <dbReference type="ARBA" id="ARBA00023004"/>
    </source>
</evidence>
<evidence type="ECO:0000313" key="17">
    <source>
        <dbReference type="Proteomes" id="UP000031338"/>
    </source>
</evidence>
<dbReference type="GO" id="GO:0006826">
    <property type="term" value="P:iron ion transport"/>
    <property type="evidence" value="ECO:0007669"/>
    <property type="project" value="UniProtKB-KW"/>
</dbReference>
<dbReference type="InterPro" id="IPR000531">
    <property type="entry name" value="Beta-barrel_TonB"/>
</dbReference>
<organism evidence="16 17">
    <name type="scientific">Novosphingobium subterraneum</name>
    <dbReference type="NCBI Taxonomy" id="48936"/>
    <lineage>
        <taxon>Bacteria</taxon>
        <taxon>Pseudomonadati</taxon>
        <taxon>Pseudomonadota</taxon>
        <taxon>Alphaproteobacteria</taxon>
        <taxon>Sphingomonadales</taxon>
        <taxon>Sphingomonadaceae</taxon>
        <taxon>Novosphingobium</taxon>
    </lineage>
</organism>
<evidence type="ECO:0000256" key="12">
    <source>
        <dbReference type="RuleBase" id="RU003357"/>
    </source>
</evidence>
<evidence type="ECO:0000256" key="13">
    <source>
        <dbReference type="SAM" id="SignalP"/>
    </source>
</evidence>
<keyword evidence="16" id="KW-0675">Receptor</keyword>
<dbReference type="GO" id="GO:0009279">
    <property type="term" value="C:cell outer membrane"/>
    <property type="evidence" value="ECO:0007669"/>
    <property type="project" value="UniProtKB-SubCell"/>
</dbReference>
<evidence type="ECO:0000259" key="15">
    <source>
        <dbReference type="Pfam" id="PF07715"/>
    </source>
</evidence>
<evidence type="ECO:0000256" key="7">
    <source>
        <dbReference type="ARBA" id="ARBA00023065"/>
    </source>
</evidence>
<comment type="subcellular location">
    <subcellularLocation>
        <location evidence="1 11">Cell outer membrane</location>
        <topology evidence="1 11">Multi-pass membrane protein</topology>
    </subcellularLocation>
</comment>
<dbReference type="Gene3D" id="2.170.130.10">
    <property type="entry name" value="TonB-dependent receptor, plug domain"/>
    <property type="match status" value="1"/>
</dbReference>
<dbReference type="Pfam" id="PF07715">
    <property type="entry name" value="Plug"/>
    <property type="match status" value="1"/>
</dbReference>
<keyword evidence="10 11" id="KW-0998">Cell outer membrane</keyword>
<feature type="domain" description="TonB-dependent receptor-like beta-barrel" evidence="14">
    <location>
        <begin position="300"/>
        <end position="775"/>
    </location>
</feature>
<dbReference type="PATRIC" id="fig|48936.3.peg.2286"/>
<feature type="signal peptide" evidence="13">
    <location>
        <begin position="1"/>
        <end position="27"/>
    </location>
</feature>
<keyword evidence="2 11" id="KW-0813">Transport</keyword>
<dbReference type="STRING" id="48936.NJ75_02274"/>
<dbReference type="InterPro" id="IPR036942">
    <property type="entry name" value="Beta-barrel_TonB_sf"/>
</dbReference>
<evidence type="ECO:0000256" key="4">
    <source>
        <dbReference type="ARBA" id="ARBA00022496"/>
    </source>
</evidence>
<dbReference type="PANTHER" id="PTHR32552">
    <property type="entry name" value="FERRICHROME IRON RECEPTOR-RELATED"/>
    <property type="match status" value="1"/>
</dbReference>
<evidence type="ECO:0000256" key="1">
    <source>
        <dbReference type="ARBA" id="ARBA00004571"/>
    </source>
</evidence>
<comment type="caution">
    <text evidence="16">The sequence shown here is derived from an EMBL/GenBank/DDBJ whole genome shotgun (WGS) entry which is preliminary data.</text>
</comment>
<feature type="domain" description="TonB-dependent receptor plug" evidence="15">
    <location>
        <begin position="57"/>
        <end position="162"/>
    </location>
</feature>
<dbReference type="InterPro" id="IPR037066">
    <property type="entry name" value="Plug_dom_sf"/>
</dbReference>
<keyword evidence="7" id="KW-0406">Ion transport</keyword>
<dbReference type="InterPro" id="IPR039426">
    <property type="entry name" value="TonB-dep_rcpt-like"/>
</dbReference>
<keyword evidence="3 11" id="KW-1134">Transmembrane beta strand</keyword>
<dbReference type="SUPFAM" id="SSF56935">
    <property type="entry name" value="Porins"/>
    <property type="match status" value="1"/>
</dbReference>
<dbReference type="InterPro" id="IPR012910">
    <property type="entry name" value="Plug_dom"/>
</dbReference>
<keyword evidence="9 11" id="KW-0472">Membrane</keyword>
<reference evidence="16 17" key="1">
    <citation type="submission" date="2014-10" db="EMBL/GenBank/DDBJ databases">
        <title>Draft genome sequence of Novosphingobium subterraneum DSM 12447.</title>
        <authorList>
            <person name="Gan H.M."/>
            <person name="Gan H.Y."/>
            <person name="Savka M.A."/>
        </authorList>
    </citation>
    <scope>NUCLEOTIDE SEQUENCE [LARGE SCALE GENOMIC DNA]</scope>
    <source>
        <strain evidence="16 17">DSM 12447</strain>
    </source>
</reference>
<evidence type="ECO:0000256" key="11">
    <source>
        <dbReference type="PROSITE-ProRule" id="PRU01360"/>
    </source>
</evidence>
<dbReference type="Pfam" id="PF00593">
    <property type="entry name" value="TonB_dep_Rec_b-barrel"/>
    <property type="match status" value="1"/>
</dbReference>
<keyword evidence="17" id="KW-1185">Reference proteome</keyword>
<evidence type="ECO:0000256" key="3">
    <source>
        <dbReference type="ARBA" id="ARBA00022452"/>
    </source>
</evidence>
<keyword evidence="6" id="KW-0408">Iron</keyword>
<dbReference type="PANTHER" id="PTHR32552:SF81">
    <property type="entry name" value="TONB-DEPENDENT OUTER MEMBRANE RECEPTOR"/>
    <property type="match status" value="1"/>
</dbReference>
<accession>A0A0B8ZSB7</accession>
<keyword evidence="8 12" id="KW-0798">TonB box</keyword>
<gene>
    <name evidence="16" type="ORF">NJ75_02274</name>
</gene>
<keyword evidence="13" id="KW-0732">Signal</keyword>
<sequence>MKSDNTRFALLLGASAIAMQLPGAAMAAEPADAAPQAAEEAPSNEIIVTATRQSQKLQDVAMTVNVATGEQLEKFKIFDVKDVQQLAPGLELTNVSGRNNTTTLRGISFDPDQGTSPAVQVYLNEIPTDAQTVYTAIYDVQQIEVLRGPQGLLRGLSAPAGAITIATRRPSFEKPEGYAQITGTTRAGYNAQMGASLPFSDTFAIRVAALVDGNRLNNVYNVTRKERSKSTTESARITLGWKPTDNFTGYLTYQYLEADNRQFQQVIGAGNTPYSQYFTIPVPGVGDLPALLAGVFVPDTTARSGPALTTDDYASVQDGAFRNINKSHIVNLNLDYDLGPATIAFVGAHQFSRLDIQRDLDVTNALPGYVQYSDVVTPYKVDTAELRLTSNNSEGLGWGLGAFYTKQTGTTVVNQDASQFWYAVSPNAQVNLPFAAIGLPIPGFTPFTLPNTLGIATRVNVPVNNQTWSFNANLRYRSGPLSIEGGVRYSIIKSVQTTQLTLSGAVNSGPTEIIPPALQRNTNKPVTGGVNISYEITPNLNVFAAYGHSFRAGSTGVAVPAGISNDLIRTNPEKSDSFEGGIKGTMFDRRVSYSLSGYYQKIDNFLSRFTDIYYNAPANQPATGFFDFNYNADATIKGVEASFDGRVSDNWDLGVSAAYTKARFDNARVPCTDFAGTGVPNRNGTPKVTGTGNVSYCVANGRLAEVPDFSLTANTELRLPMGSVTPFVRALFTYRPGFDSERAQYTYQSRELLNMFLGVRTDDGKWEFDVFARNLLDQRRVTNRGLGNGTVDSLIAGTFNSGFRQVSLTNPREFGATLKFNW</sequence>
<comment type="similarity">
    <text evidence="11 12">Belongs to the TonB-dependent receptor family.</text>
</comment>
<dbReference type="PROSITE" id="PS52016">
    <property type="entry name" value="TONB_DEPENDENT_REC_3"/>
    <property type="match status" value="1"/>
</dbReference>
<feature type="chain" id="PRO_5002127789" evidence="13">
    <location>
        <begin position="28"/>
        <end position="822"/>
    </location>
</feature>
<dbReference type="RefSeq" id="WP_039334489.1">
    <property type="nucleotide sequence ID" value="NZ_JRVC01000010.1"/>
</dbReference>
<evidence type="ECO:0000256" key="9">
    <source>
        <dbReference type="ARBA" id="ARBA00023136"/>
    </source>
</evidence>
<proteinExistence type="inferred from homology"/>
<keyword evidence="5 11" id="KW-0812">Transmembrane</keyword>
<evidence type="ECO:0000259" key="14">
    <source>
        <dbReference type="Pfam" id="PF00593"/>
    </source>
</evidence>